<dbReference type="InterPro" id="IPR006620">
    <property type="entry name" value="Pro_4_hyd_alph"/>
</dbReference>
<keyword evidence="7" id="KW-1185">Reference proteome</keyword>
<keyword evidence="3" id="KW-0223">Dioxygenase</keyword>
<dbReference type="SMART" id="SM00702">
    <property type="entry name" value="P4Hc"/>
    <property type="match status" value="1"/>
</dbReference>
<gene>
    <name evidence="6" type="ORF">O3P69_006134</name>
</gene>
<comment type="cofactor">
    <cofactor evidence="1">
        <name>L-ascorbate</name>
        <dbReference type="ChEBI" id="CHEBI:38290"/>
    </cofactor>
</comment>
<dbReference type="AlphaFoldDB" id="A0AAW0U8R9"/>
<evidence type="ECO:0000256" key="4">
    <source>
        <dbReference type="ARBA" id="ARBA00023002"/>
    </source>
</evidence>
<reference evidence="6 7" key="1">
    <citation type="submission" date="2023-03" db="EMBL/GenBank/DDBJ databases">
        <title>High-quality genome of Scylla paramamosain provides insights in environmental adaptation.</title>
        <authorList>
            <person name="Zhang L."/>
        </authorList>
    </citation>
    <scope>NUCLEOTIDE SEQUENCE [LARGE SCALE GENOMIC DNA]</scope>
    <source>
        <strain evidence="6">LZ_2023a</strain>
        <tissue evidence="6">Muscle</tissue>
    </source>
</reference>
<feature type="domain" description="Prolyl 4-hydroxylase alpha subunit" evidence="5">
    <location>
        <begin position="104"/>
        <end position="285"/>
    </location>
</feature>
<protein>
    <recommendedName>
        <fullName evidence="5">Prolyl 4-hydroxylase alpha subunit domain-containing protein</fullName>
    </recommendedName>
</protein>
<dbReference type="Pfam" id="PF25238">
    <property type="entry name" value="OGFOD2-like"/>
    <property type="match status" value="1"/>
</dbReference>
<evidence type="ECO:0000259" key="5">
    <source>
        <dbReference type="SMART" id="SM00702"/>
    </source>
</evidence>
<comment type="caution">
    <text evidence="6">The sequence shown here is derived from an EMBL/GenBank/DDBJ whole genome shotgun (WGS) entry which is preliminary data.</text>
</comment>
<name>A0AAW0U8R9_SCYPA</name>
<organism evidence="6 7">
    <name type="scientific">Scylla paramamosain</name>
    <name type="common">Mud crab</name>
    <dbReference type="NCBI Taxonomy" id="85552"/>
    <lineage>
        <taxon>Eukaryota</taxon>
        <taxon>Metazoa</taxon>
        <taxon>Ecdysozoa</taxon>
        <taxon>Arthropoda</taxon>
        <taxon>Crustacea</taxon>
        <taxon>Multicrustacea</taxon>
        <taxon>Malacostraca</taxon>
        <taxon>Eumalacostraca</taxon>
        <taxon>Eucarida</taxon>
        <taxon>Decapoda</taxon>
        <taxon>Pleocyemata</taxon>
        <taxon>Brachyura</taxon>
        <taxon>Eubrachyura</taxon>
        <taxon>Portunoidea</taxon>
        <taxon>Portunidae</taxon>
        <taxon>Portuninae</taxon>
        <taxon>Scylla</taxon>
    </lineage>
</organism>
<dbReference type="PANTHER" id="PTHR24014:SF4">
    <property type="entry name" value="2-OXOGLUTARATE AND IRON-DEPENDENT OXYGENASE DOMAIN-CONTAINING PROTEIN 2"/>
    <property type="match status" value="1"/>
</dbReference>
<dbReference type="GO" id="GO:0031418">
    <property type="term" value="F:L-ascorbic acid binding"/>
    <property type="evidence" value="ECO:0007669"/>
    <property type="project" value="UniProtKB-KW"/>
</dbReference>
<proteinExistence type="predicted"/>
<accession>A0AAW0U8R9</accession>
<evidence type="ECO:0000256" key="1">
    <source>
        <dbReference type="ARBA" id="ARBA00001961"/>
    </source>
</evidence>
<keyword evidence="4" id="KW-0560">Oxidoreductase</keyword>
<sequence length="304" mass="35143">MHVKFVDREQFLSDYKKILLSKSCYKPESLIPQLEEECERRRHAEAHSIKQRNCVLEQYTPRHPHLYTLQESFLDSQFLEVVRAAKQPDQTSEGLTCLLQDHRQRVFSFPVFTKEFCKMFVEELTHYEEAPLQKGRPNTMNQYGIKLDELGFTDFVSSLQKEYLSPITRLLFPDWGGGSLDSHKAFVVTYKEGEDVDLSYHYDNAEVTLNVALNEDYSNGELYFGPMRSEQSSHRTGYAHQLGTRTASPRTAVPWCTAHHEWYQTQPHNLDAVIRGEEQAVSNVRPNPQAGACEGRVWGRLHTA</sequence>
<evidence type="ECO:0000313" key="7">
    <source>
        <dbReference type="Proteomes" id="UP001487740"/>
    </source>
</evidence>
<dbReference type="EMBL" id="JARAKH010000018">
    <property type="protein sequence ID" value="KAK8395190.1"/>
    <property type="molecule type" value="Genomic_DNA"/>
</dbReference>
<dbReference type="GO" id="GO:0016705">
    <property type="term" value="F:oxidoreductase activity, acting on paired donors, with incorporation or reduction of molecular oxygen"/>
    <property type="evidence" value="ECO:0007669"/>
    <property type="project" value="InterPro"/>
</dbReference>
<dbReference type="GO" id="GO:0051213">
    <property type="term" value="F:dioxygenase activity"/>
    <property type="evidence" value="ECO:0007669"/>
    <property type="project" value="UniProtKB-KW"/>
</dbReference>
<evidence type="ECO:0000256" key="3">
    <source>
        <dbReference type="ARBA" id="ARBA00022964"/>
    </source>
</evidence>
<dbReference type="GO" id="GO:0005506">
    <property type="term" value="F:iron ion binding"/>
    <property type="evidence" value="ECO:0007669"/>
    <property type="project" value="InterPro"/>
</dbReference>
<dbReference type="PANTHER" id="PTHR24014">
    <property type="entry name" value="2-OXOGLUTARATE AND IRON-DEPENDENT OXYGENASE DOMAIN-CONTAINING PROTEIN 2"/>
    <property type="match status" value="1"/>
</dbReference>
<evidence type="ECO:0000256" key="2">
    <source>
        <dbReference type="ARBA" id="ARBA00022896"/>
    </source>
</evidence>
<keyword evidence="2" id="KW-0847">Vitamin C</keyword>
<dbReference type="Proteomes" id="UP001487740">
    <property type="component" value="Unassembled WGS sequence"/>
</dbReference>
<evidence type="ECO:0000313" key="6">
    <source>
        <dbReference type="EMBL" id="KAK8395190.1"/>
    </source>
</evidence>